<dbReference type="SUPFAM" id="SSF63712">
    <property type="entry name" value="Nicotinic receptor ligand binding domain-like"/>
    <property type="match status" value="1"/>
</dbReference>
<dbReference type="Pfam" id="PF12248">
    <property type="entry name" value="Methyltransf_FA"/>
    <property type="match status" value="1"/>
</dbReference>
<keyword evidence="5" id="KW-1185">Reference proteome</keyword>
<reference evidence="5" key="1">
    <citation type="journal article" date="1997" name="Nucleic Acids Res.">
        <title>tRNAscan-SE: a program for improved detection of transfer RNA genes in genomic sequence.</title>
        <authorList>
            <person name="Lowe T.M."/>
            <person name="Eddy S.R."/>
        </authorList>
    </citation>
    <scope>NUCLEOTIDE SEQUENCE [LARGE SCALE GENOMIC DNA]</scope>
</reference>
<reference evidence="6" key="3">
    <citation type="submission" date="2025-08" db="UniProtKB">
        <authorList>
            <consortium name="RefSeq"/>
        </authorList>
    </citation>
    <scope>IDENTIFICATION</scope>
    <source>
        <tissue evidence="6">Whole organism</tissue>
    </source>
</reference>
<gene>
    <name evidence="6" type="primary">LOC108615184</name>
</gene>
<dbReference type="InterPro" id="IPR006202">
    <property type="entry name" value="Neur_chan_lig-bd"/>
</dbReference>
<feature type="transmembrane region" description="Helical" evidence="1">
    <location>
        <begin position="425"/>
        <end position="447"/>
    </location>
</feature>
<keyword evidence="1" id="KW-1133">Transmembrane helix</keyword>
<feature type="signal peptide" evidence="2">
    <location>
        <begin position="1"/>
        <end position="24"/>
    </location>
</feature>
<feature type="domain" description="Farnesoic acid O-methyl transferase" evidence="4">
    <location>
        <begin position="48"/>
        <end position="193"/>
    </location>
</feature>
<keyword evidence="1" id="KW-0472">Membrane</keyword>
<evidence type="ECO:0000313" key="6">
    <source>
        <dbReference type="RefSeq" id="XP_017865008.1"/>
    </source>
</evidence>
<evidence type="ECO:0000259" key="4">
    <source>
        <dbReference type="Pfam" id="PF12248"/>
    </source>
</evidence>
<dbReference type="RefSeq" id="XP_017865008.1">
    <property type="nucleotide sequence ID" value="XM_018009519.1"/>
</dbReference>
<accession>A0ABM1PCS2</accession>
<dbReference type="InterPro" id="IPR022041">
    <property type="entry name" value="Methyltransf_FA"/>
</dbReference>
<dbReference type="InterPro" id="IPR036734">
    <property type="entry name" value="Neur_chan_lig-bd_sf"/>
</dbReference>
<keyword evidence="6" id="KW-0675">Receptor</keyword>
<dbReference type="Proteomes" id="UP000694904">
    <property type="component" value="Chromosome 5"/>
</dbReference>
<dbReference type="Pfam" id="PF02931">
    <property type="entry name" value="Neur_chan_LBD"/>
    <property type="match status" value="1"/>
</dbReference>
<dbReference type="Gene3D" id="2.70.170.10">
    <property type="entry name" value="Neurotransmitter-gated ion-channel ligand-binding domain"/>
    <property type="match status" value="1"/>
</dbReference>
<evidence type="ECO:0000313" key="5">
    <source>
        <dbReference type="Proteomes" id="UP000694904"/>
    </source>
</evidence>
<feature type="chain" id="PRO_5045196411" evidence="2">
    <location>
        <begin position="25"/>
        <end position="580"/>
    </location>
</feature>
<evidence type="ECO:0000256" key="1">
    <source>
        <dbReference type="SAM" id="Phobius"/>
    </source>
</evidence>
<evidence type="ECO:0000259" key="3">
    <source>
        <dbReference type="Pfam" id="PF02931"/>
    </source>
</evidence>
<name>A0ABM1PCS2_DROAR</name>
<reference evidence="5" key="2">
    <citation type="journal article" date="2016" name="G3 (Bethesda)">
        <title>Genome Evolution in Three Species of Cactophilic Drosophila.</title>
        <authorList>
            <person name="Sanchez-Flores A."/>
            <person name="Penazola F."/>
            <person name="Carpinteyro-Ponce J."/>
            <person name="Nazario-Yepiz N."/>
            <person name="Abreu-Goodger C."/>
            <person name="Machado C.A."/>
            <person name="Markow T.A."/>
        </authorList>
    </citation>
    <scope>NUCLEOTIDE SEQUENCE [LARGE SCALE GENOMIC DNA]</scope>
</reference>
<dbReference type="GeneID" id="108615184"/>
<organism evidence="5 6">
    <name type="scientific">Drosophila arizonae</name>
    <name type="common">Fruit fly</name>
    <dbReference type="NCBI Taxonomy" id="7263"/>
    <lineage>
        <taxon>Eukaryota</taxon>
        <taxon>Metazoa</taxon>
        <taxon>Ecdysozoa</taxon>
        <taxon>Arthropoda</taxon>
        <taxon>Hexapoda</taxon>
        <taxon>Insecta</taxon>
        <taxon>Pterygota</taxon>
        <taxon>Neoptera</taxon>
        <taxon>Endopterygota</taxon>
        <taxon>Diptera</taxon>
        <taxon>Brachycera</taxon>
        <taxon>Muscomorpha</taxon>
        <taxon>Ephydroidea</taxon>
        <taxon>Drosophilidae</taxon>
        <taxon>Drosophila</taxon>
    </lineage>
</organism>
<feature type="transmembrane region" description="Helical" evidence="1">
    <location>
        <begin position="454"/>
        <end position="473"/>
    </location>
</feature>
<proteinExistence type="predicted"/>
<feature type="domain" description="Neurotransmitter-gated ion-channel ligand-binding" evidence="3">
    <location>
        <begin position="213"/>
        <end position="422"/>
    </location>
</feature>
<keyword evidence="1" id="KW-0812">Transmembrane</keyword>
<dbReference type="PANTHER" id="PTHR36695:SF12">
    <property type="entry name" value="AGAP008648-PA"/>
    <property type="match status" value="1"/>
</dbReference>
<evidence type="ECO:0000256" key="2">
    <source>
        <dbReference type="SAM" id="SignalP"/>
    </source>
</evidence>
<sequence length="580" mass="66764">MKLYEKWLISVFLYLALALHPANAKGRYNISFAQLDTCDSIEIDKFAGYAYKDFFMIHTLDNNNILPNERLHLKFYVLTSMDAHILLSVTNHPRPEDRVYEIVIGAGGDTFSTIRTNMGMKRVSTNQDIELLSVYEPTPIEIVQTKDGDLYVYIPGFKKEPLLHYMDPSPLNINYISFSTFGMNSARWFYDCAFDGFTNEMEREQHEQSVEDRLLDALIYQALNSSLPSNLTEVQFNFQMQSLAYDPSSAHLHARMQLMMHWQDDRLRWQPESYGQLTSFEHPLLQIWTPHLVILNGALESLGTALKDFELRVYSNGNVSLMANNWEATTWCVDTERNWPDERINCDIQLGIDQNQAKIALTHDNERKPLTPNEHVNTPSGWTFVKIAVVHVENATTLRYTPKGILQTMSGDVAIGFTLHRNGNFYRLVFAMPLYACEIFLGLSFLLRGYRRGALILIVVMLTAWGLMYLTRHASPHYVPPLMSAYQHIMRASVYCYLLHIAIMWLERYPPRAKAPAWLLSLMNWSPLRLFLGLRISDSTEFCDSQARPWRQLAKVLNNGSFIGVNICFIILNTTDISAH</sequence>
<protein>
    <submittedName>
        <fullName evidence="6">Neuronal acetylcholine receptor subunit alpha-2</fullName>
    </submittedName>
</protein>
<keyword evidence="2" id="KW-0732">Signal</keyword>
<dbReference type="PANTHER" id="PTHR36695">
    <property type="entry name" value="AGAP008648-PA"/>
    <property type="match status" value="1"/>
</dbReference>
<feature type="transmembrane region" description="Helical" evidence="1">
    <location>
        <begin position="485"/>
        <end position="506"/>
    </location>
</feature>